<organism evidence="2 3">
    <name type="scientific">Cutaneotrichosporon oleaginosum</name>
    <dbReference type="NCBI Taxonomy" id="879819"/>
    <lineage>
        <taxon>Eukaryota</taxon>
        <taxon>Fungi</taxon>
        <taxon>Dikarya</taxon>
        <taxon>Basidiomycota</taxon>
        <taxon>Agaricomycotina</taxon>
        <taxon>Tremellomycetes</taxon>
        <taxon>Trichosporonales</taxon>
        <taxon>Trichosporonaceae</taxon>
        <taxon>Cutaneotrichosporon</taxon>
    </lineage>
</organism>
<evidence type="ECO:0000313" key="3">
    <source>
        <dbReference type="Proteomes" id="UP000053611"/>
    </source>
</evidence>
<dbReference type="EMBL" id="KQ087177">
    <property type="protein sequence ID" value="KLT46412.1"/>
    <property type="molecule type" value="Genomic_DNA"/>
</dbReference>
<gene>
    <name evidence="2" type="ORF">CC85DRAFT_238831</name>
</gene>
<dbReference type="PRINTS" id="PR00080">
    <property type="entry name" value="SDRFAMILY"/>
</dbReference>
<dbReference type="CDD" id="cd05233">
    <property type="entry name" value="SDR_c"/>
    <property type="match status" value="1"/>
</dbReference>
<dbReference type="OrthoDB" id="191139at2759"/>
<dbReference type="RefSeq" id="XP_018282903.1">
    <property type="nucleotide sequence ID" value="XM_018420117.1"/>
</dbReference>
<sequence length="272" mass="28619">MEASLANPLDLTNKIALVTGGSGGIGRAVVERFLAAGAVVATTYVPNVEDPVKLRESFGSSPTLSFHPLDLRSAASIRDCLNEAVVTHKHIDILVNNAAVGSATVAAWSKTPDEEDTMMLLINADGVLKFCQMFRALPAQGTRKIINISSVGGGITIFPGFRLSDGMSKAAVAFLTRQLAAETTHERLDVFAVCPGATNTSMFQASTLDPMSLEERATFLKTLPKGRLIEPAEIAATVHFLAGSASTVLHGSVIDASMGLGVRPGIMSELCH</sequence>
<dbReference type="GeneID" id="28980720"/>
<evidence type="ECO:0000313" key="2">
    <source>
        <dbReference type="EMBL" id="KLT46412.1"/>
    </source>
</evidence>
<dbReference type="InterPro" id="IPR002347">
    <property type="entry name" value="SDR_fam"/>
</dbReference>
<dbReference type="Proteomes" id="UP000053611">
    <property type="component" value="Unassembled WGS sequence"/>
</dbReference>
<dbReference type="Gene3D" id="3.40.50.720">
    <property type="entry name" value="NAD(P)-binding Rossmann-like Domain"/>
    <property type="match status" value="1"/>
</dbReference>
<dbReference type="PRINTS" id="PR00081">
    <property type="entry name" value="GDHRDH"/>
</dbReference>
<dbReference type="InterPro" id="IPR036291">
    <property type="entry name" value="NAD(P)-bd_dom_sf"/>
</dbReference>
<dbReference type="GO" id="GO:0016616">
    <property type="term" value="F:oxidoreductase activity, acting on the CH-OH group of donors, NAD or NADP as acceptor"/>
    <property type="evidence" value="ECO:0007669"/>
    <property type="project" value="TreeGrafter"/>
</dbReference>
<dbReference type="PANTHER" id="PTHR42760">
    <property type="entry name" value="SHORT-CHAIN DEHYDROGENASES/REDUCTASES FAMILY MEMBER"/>
    <property type="match status" value="1"/>
</dbReference>
<accession>A0A0J0XZG0</accession>
<name>A0A0J0XZG0_9TREE</name>
<protein>
    <submittedName>
        <fullName evidence="2">NAD(P)-binding protein</fullName>
    </submittedName>
</protein>
<comment type="similarity">
    <text evidence="1">Belongs to the short-chain dehydrogenases/reductases (SDR) family.</text>
</comment>
<reference evidence="2 3" key="1">
    <citation type="submission" date="2015-03" db="EMBL/GenBank/DDBJ databases">
        <title>Genomics and transcriptomics of the oil-accumulating basidiomycete yeast T. oleaginosus allow insights into substrate utilization and the diverse evolutionary trajectories of mating systems in fungi.</title>
        <authorList>
            <consortium name="DOE Joint Genome Institute"/>
            <person name="Kourist R."/>
            <person name="Kracht O."/>
            <person name="Bracharz F."/>
            <person name="Lipzen A."/>
            <person name="Nolan M."/>
            <person name="Ohm R."/>
            <person name="Grigoriev I."/>
            <person name="Sun S."/>
            <person name="Heitman J."/>
            <person name="Bruck T."/>
            <person name="Nowrousian M."/>
        </authorList>
    </citation>
    <scope>NUCLEOTIDE SEQUENCE [LARGE SCALE GENOMIC DNA]</scope>
    <source>
        <strain evidence="2 3">IBC0246</strain>
    </source>
</reference>
<dbReference type="STRING" id="879819.A0A0J0XZG0"/>
<dbReference type="Pfam" id="PF13561">
    <property type="entry name" value="adh_short_C2"/>
    <property type="match status" value="1"/>
</dbReference>
<dbReference type="AlphaFoldDB" id="A0A0J0XZG0"/>
<proteinExistence type="inferred from homology"/>
<keyword evidence="3" id="KW-1185">Reference proteome</keyword>
<evidence type="ECO:0000256" key="1">
    <source>
        <dbReference type="ARBA" id="ARBA00006484"/>
    </source>
</evidence>
<dbReference type="SUPFAM" id="SSF51735">
    <property type="entry name" value="NAD(P)-binding Rossmann-fold domains"/>
    <property type="match status" value="1"/>
</dbReference>